<dbReference type="PANTHER" id="PTHR24264:SF65">
    <property type="entry name" value="SRCR DOMAIN-CONTAINING PROTEIN"/>
    <property type="match status" value="1"/>
</dbReference>
<dbReference type="PANTHER" id="PTHR24264">
    <property type="entry name" value="TRYPSIN-RELATED"/>
    <property type="match status" value="1"/>
</dbReference>
<reference evidence="7 9" key="2">
    <citation type="journal article" date="2013" name="Nature">
        <title>Insights into bilaterian evolution from three spiralian genomes.</title>
        <authorList>
            <person name="Simakov O."/>
            <person name="Marletaz F."/>
            <person name="Cho S.J."/>
            <person name="Edsinger-Gonzales E."/>
            <person name="Havlak P."/>
            <person name="Hellsten U."/>
            <person name="Kuo D.H."/>
            <person name="Larsson T."/>
            <person name="Lv J."/>
            <person name="Arendt D."/>
            <person name="Savage R."/>
            <person name="Osoegawa K."/>
            <person name="de Jong P."/>
            <person name="Grimwood J."/>
            <person name="Chapman J.A."/>
            <person name="Shapiro H."/>
            <person name="Aerts A."/>
            <person name="Otillar R.P."/>
            <person name="Terry A.Y."/>
            <person name="Boore J.L."/>
            <person name="Grigoriev I.V."/>
            <person name="Lindberg D.R."/>
            <person name="Seaver E.C."/>
            <person name="Weisblat D.A."/>
            <person name="Putnam N.H."/>
            <person name="Rokhsar D.S."/>
        </authorList>
    </citation>
    <scope>NUCLEOTIDE SEQUENCE</scope>
    <source>
        <strain evidence="7 9">I ESC-2004</strain>
    </source>
</reference>
<keyword evidence="9" id="KW-1185">Reference proteome</keyword>
<accession>R7V1S3</accession>
<dbReference type="Proteomes" id="UP000014760">
    <property type="component" value="Unassembled WGS sequence"/>
</dbReference>
<evidence type="ECO:0000256" key="1">
    <source>
        <dbReference type="ARBA" id="ARBA00004613"/>
    </source>
</evidence>
<dbReference type="GO" id="GO:0004252">
    <property type="term" value="F:serine-type endopeptidase activity"/>
    <property type="evidence" value="ECO:0007669"/>
    <property type="project" value="InterPro"/>
</dbReference>
<evidence type="ECO:0000256" key="3">
    <source>
        <dbReference type="ARBA" id="ARBA00022670"/>
    </source>
</evidence>
<evidence type="ECO:0000313" key="7">
    <source>
        <dbReference type="EMBL" id="ELU10271.1"/>
    </source>
</evidence>
<dbReference type="InterPro" id="IPR043504">
    <property type="entry name" value="Peptidase_S1_PA_chymotrypsin"/>
</dbReference>
<keyword evidence="5" id="KW-0720">Serine protease</keyword>
<comment type="subcellular location">
    <subcellularLocation>
        <location evidence="1">Secreted</location>
    </subcellularLocation>
</comment>
<organism evidence="7">
    <name type="scientific">Capitella teleta</name>
    <name type="common">Polychaete worm</name>
    <dbReference type="NCBI Taxonomy" id="283909"/>
    <lineage>
        <taxon>Eukaryota</taxon>
        <taxon>Metazoa</taxon>
        <taxon>Spiralia</taxon>
        <taxon>Lophotrochozoa</taxon>
        <taxon>Annelida</taxon>
        <taxon>Polychaeta</taxon>
        <taxon>Sedentaria</taxon>
        <taxon>Scolecida</taxon>
        <taxon>Capitellidae</taxon>
        <taxon>Capitella</taxon>
    </lineage>
</organism>
<reference evidence="8" key="3">
    <citation type="submission" date="2015-06" db="UniProtKB">
        <authorList>
            <consortium name="EnsemblMetazoa"/>
        </authorList>
    </citation>
    <scope>IDENTIFICATION</scope>
</reference>
<feature type="domain" description="Peptidase S1" evidence="6">
    <location>
        <begin position="1"/>
        <end position="52"/>
    </location>
</feature>
<dbReference type="InterPro" id="IPR001254">
    <property type="entry name" value="Trypsin_dom"/>
</dbReference>
<evidence type="ECO:0000256" key="2">
    <source>
        <dbReference type="ARBA" id="ARBA00022525"/>
    </source>
</evidence>
<dbReference type="STRING" id="283909.R7V1S3"/>
<evidence type="ECO:0000256" key="4">
    <source>
        <dbReference type="ARBA" id="ARBA00022801"/>
    </source>
</evidence>
<protein>
    <recommendedName>
        <fullName evidence="6">Peptidase S1 domain-containing protein</fullName>
    </recommendedName>
</protein>
<dbReference type="GO" id="GO:0005615">
    <property type="term" value="C:extracellular space"/>
    <property type="evidence" value="ECO:0007669"/>
    <property type="project" value="TreeGrafter"/>
</dbReference>
<dbReference type="InterPro" id="IPR009003">
    <property type="entry name" value="Peptidase_S1_PA"/>
</dbReference>
<dbReference type="Gene3D" id="2.40.10.10">
    <property type="entry name" value="Trypsin-like serine proteases"/>
    <property type="match status" value="1"/>
</dbReference>
<dbReference type="SUPFAM" id="SSF50494">
    <property type="entry name" value="Trypsin-like serine proteases"/>
    <property type="match status" value="1"/>
</dbReference>
<evidence type="ECO:0000256" key="5">
    <source>
        <dbReference type="ARBA" id="ARBA00022825"/>
    </source>
</evidence>
<evidence type="ECO:0000313" key="9">
    <source>
        <dbReference type="Proteomes" id="UP000014760"/>
    </source>
</evidence>
<reference evidence="9" key="1">
    <citation type="submission" date="2012-12" db="EMBL/GenBank/DDBJ databases">
        <authorList>
            <person name="Hellsten U."/>
            <person name="Grimwood J."/>
            <person name="Chapman J.A."/>
            <person name="Shapiro H."/>
            <person name="Aerts A."/>
            <person name="Otillar R.P."/>
            <person name="Terry A.Y."/>
            <person name="Boore J.L."/>
            <person name="Simakov O."/>
            <person name="Marletaz F."/>
            <person name="Cho S.-J."/>
            <person name="Edsinger-Gonzales E."/>
            <person name="Havlak P."/>
            <person name="Kuo D.-H."/>
            <person name="Larsson T."/>
            <person name="Lv J."/>
            <person name="Arendt D."/>
            <person name="Savage R."/>
            <person name="Osoegawa K."/>
            <person name="de Jong P."/>
            <person name="Lindberg D.R."/>
            <person name="Seaver E.C."/>
            <person name="Weisblat D.A."/>
            <person name="Putnam N.H."/>
            <person name="Grigoriev I.V."/>
            <person name="Rokhsar D.S."/>
        </authorList>
    </citation>
    <scope>NUCLEOTIDE SEQUENCE</scope>
    <source>
        <strain evidence="9">I ESC-2004</strain>
    </source>
</reference>
<name>R7V1S3_CAPTE</name>
<dbReference type="GO" id="GO:0006508">
    <property type="term" value="P:proteolysis"/>
    <property type="evidence" value="ECO:0007669"/>
    <property type="project" value="UniProtKB-KW"/>
</dbReference>
<feature type="non-terminal residue" evidence="7">
    <location>
        <position position="1"/>
    </location>
</feature>
<dbReference type="EnsemblMetazoa" id="CapteT117310">
    <property type="protein sequence ID" value="CapteP117310"/>
    <property type="gene ID" value="CapteG117310"/>
</dbReference>
<evidence type="ECO:0000313" key="8">
    <source>
        <dbReference type="EnsemblMetazoa" id="CapteP117310"/>
    </source>
</evidence>
<dbReference type="HOGENOM" id="CLU_006842_13_3_1"/>
<dbReference type="OrthoDB" id="546450at2759"/>
<dbReference type="EMBL" id="AMQN01006107">
    <property type="status" value="NOT_ANNOTATED_CDS"/>
    <property type="molecule type" value="Genomic_DNA"/>
</dbReference>
<dbReference type="PROSITE" id="PS50240">
    <property type="entry name" value="TRYPSIN_DOM"/>
    <property type="match status" value="1"/>
</dbReference>
<evidence type="ECO:0000259" key="6">
    <source>
        <dbReference type="PROSITE" id="PS50240"/>
    </source>
</evidence>
<keyword evidence="4" id="KW-0378">Hydrolase</keyword>
<proteinExistence type="predicted"/>
<dbReference type="InterPro" id="IPR050127">
    <property type="entry name" value="Serine_Proteases_S1"/>
</dbReference>
<dbReference type="OMA" id="TWIQLEM"/>
<sequence length="54" mass="5834">QGDSGGPLNCFVDGQWEVAGVTSWGRNGCDPIFPSGYARVSNFLPWIKQTIASF</sequence>
<keyword evidence="2" id="KW-0964">Secreted</keyword>
<gene>
    <name evidence="7" type="ORF">CAPTEDRAFT_117310</name>
</gene>
<keyword evidence="3" id="KW-0645">Protease</keyword>
<dbReference type="AlphaFoldDB" id="R7V1S3"/>
<dbReference type="Pfam" id="PF00089">
    <property type="entry name" value="Trypsin"/>
    <property type="match status" value="1"/>
</dbReference>
<dbReference type="EMBL" id="KB297637">
    <property type="protein sequence ID" value="ELU10271.1"/>
    <property type="molecule type" value="Genomic_DNA"/>
</dbReference>